<organism evidence="2 3">
    <name type="scientific">Rotaria sordida</name>
    <dbReference type="NCBI Taxonomy" id="392033"/>
    <lineage>
        <taxon>Eukaryota</taxon>
        <taxon>Metazoa</taxon>
        <taxon>Spiralia</taxon>
        <taxon>Gnathifera</taxon>
        <taxon>Rotifera</taxon>
        <taxon>Eurotatoria</taxon>
        <taxon>Bdelloidea</taxon>
        <taxon>Philodinida</taxon>
        <taxon>Philodinidae</taxon>
        <taxon>Rotaria</taxon>
    </lineage>
</organism>
<feature type="compositionally biased region" description="Pro residues" evidence="1">
    <location>
        <begin position="30"/>
        <end position="41"/>
    </location>
</feature>
<protein>
    <submittedName>
        <fullName evidence="2">Uncharacterized protein</fullName>
    </submittedName>
</protein>
<dbReference type="EMBL" id="CAJOBD010005805">
    <property type="protein sequence ID" value="CAF4043191.1"/>
    <property type="molecule type" value="Genomic_DNA"/>
</dbReference>
<evidence type="ECO:0000313" key="3">
    <source>
        <dbReference type="Proteomes" id="UP000663836"/>
    </source>
</evidence>
<feature type="region of interest" description="Disordered" evidence="1">
    <location>
        <begin position="1"/>
        <end position="48"/>
    </location>
</feature>
<reference evidence="2" key="1">
    <citation type="submission" date="2021-02" db="EMBL/GenBank/DDBJ databases">
        <authorList>
            <person name="Nowell W R."/>
        </authorList>
    </citation>
    <scope>NUCLEOTIDE SEQUENCE</scope>
</reference>
<dbReference type="Proteomes" id="UP000663836">
    <property type="component" value="Unassembled WGS sequence"/>
</dbReference>
<accession>A0A819R7Z0</accession>
<evidence type="ECO:0000256" key="1">
    <source>
        <dbReference type="SAM" id="MobiDB-lite"/>
    </source>
</evidence>
<comment type="caution">
    <text evidence="2">The sequence shown here is derived from an EMBL/GenBank/DDBJ whole genome shotgun (WGS) entry which is preliminary data.</text>
</comment>
<feature type="compositionally biased region" description="Polar residues" evidence="1">
    <location>
        <begin position="11"/>
        <end position="22"/>
    </location>
</feature>
<dbReference type="AlphaFoldDB" id="A0A819R7Z0"/>
<name>A0A819R7Z0_9BILA</name>
<feature type="non-terminal residue" evidence="2">
    <location>
        <position position="48"/>
    </location>
</feature>
<evidence type="ECO:0000313" key="2">
    <source>
        <dbReference type="EMBL" id="CAF4043191.1"/>
    </source>
</evidence>
<proteinExistence type="predicted"/>
<sequence>MTKVGPELTLDASQLSEATRPNATDLLPQPTAPPPPRPLPKPLTDFKT</sequence>
<gene>
    <name evidence="2" type="ORF">JBS370_LOCUS28618</name>
</gene>